<feature type="chain" id="PRO_5031077317" description="Phytase-like domain-containing protein" evidence="1">
    <location>
        <begin position="18"/>
        <end position="311"/>
    </location>
</feature>
<gene>
    <name evidence="3" type="ORF">GGR13_000326</name>
</gene>
<feature type="signal peptide" evidence="1">
    <location>
        <begin position="1"/>
        <end position="17"/>
    </location>
</feature>
<dbReference type="SUPFAM" id="SSF50956">
    <property type="entry name" value="Thermostable phytase (3-phytase)"/>
    <property type="match status" value="1"/>
</dbReference>
<keyword evidence="4" id="KW-1185">Reference proteome</keyword>
<evidence type="ECO:0000313" key="4">
    <source>
        <dbReference type="Proteomes" id="UP000545037"/>
    </source>
</evidence>
<dbReference type="PIRSF" id="PIRSF031900">
    <property type="entry name" value="UCP031900"/>
    <property type="match status" value="1"/>
</dbReference>
<accession>A0A7W9CFS2</accession>
<evidence type="ECO:0000256" key="1">
    <source>
        <dbReference type="SAM" id="SignalP"/>
    </source>
</evidence>
<dbReference type="PROSITE" id="PS51257">
    <property type="entry name" value="PROKAR_LIPOPROTEIN"/>
    <property type="match status" value="1"/>
</dbReference>
<dbReference type="InterPro" id="IPR027372">
    <property type="entry name" value="Phytase-like_dom"/>
</dbReference>
<name>A0A7W9CFS2_9CAUL</name>
<reference evidence="3 4" key="1">
    <citation type="submission" date="2020-08" db="EMBL/GenBank/DDBJ databases">
        <title>Genomic Encyclopedia of Type Strains, Phase IV (KMG-IV): sequencing the most valuable type-strain genomes for metagenomic binning, comparative biology and taxonomic classification.</title>
        <authorList>
            <person name="Goeker M."/>
        </authorList>
    </citation>
    <scope>NUCLEOTIDE SEQUENCE [LARGE SCALE GENOMIC DNA]</scope>
    <source>
        <strain evidence="3 4">DSM 4737</strain>
    </source>
</reference>
<dbReference type="EMBL" id="JACHOR010000001">
    <property type="protein sequence ID" value="MBB5744754.1"/>
    <property type="molecule type" value="Genomic_DNA"/>
</dbReference>
<protein>
    <recommendedName>
        <fullName evidence="2">Phytase-like domain-containing protein</fullName>
    </recommendedName>
</protein>
<sequence>MARLGLVSALLLAAACAGIDTSRPLDSDTGDRPVRIEARATPLGPVGATLAEGVTYAGGLTLRGPELHGLSDLKVVDDTAWTVSDFGTLIRMRLVTDPADRLSGIAGATLRPLIDPDGAVLSPKPRADAEGIAILDDGSVLVSFERDHRIWNYGRGATARPVPVSHPAVIFPDNGGMEGLASAGNDGWLVLGEESGGWVCRGAGCAALPAYPAIGADGFRVTGADRDPSGGWFIVERSFSPPLDMRARVRRLSEDGTLGPVLITLRPPASVDNMEGIAAVATAKGTRLYLLSDDNDNPLQRTLLLAFDLAR</sequence>
<dbReference type="Proteomes" id="UP000545037">
    <property type="component" value="Unassembled WGS sequence"/>
</dbReference>
<feature type="domain" description="Phytase-like" evidence="2">
    <location>
        <begin position="66"/>
        <end position="295"/>
    </location>
</feature>
<proteinExistence type="predicted"/>
<dbReference type="Pfam" id="PF13449">
    <property type="entry name" value="Phytase-like"/>
    <property type="match status" value="1"/>
</dbReference>
<organism evidence="3 4">
    <name type="scientific">Brevundimonas variabilis</name>
    <dbReference type="NCBI Taxonomy" id="74312"/>
    <lineage>
        <taxon>Bacteria</taxon>
        <taxon>Pseudomonadati</taxon>
        <taxon>Pseudomonadota</taxon>
        <taxon>Alphaproteobacteria</taxon>
        <taxon>Caulobacterales</taxon>
        <taxon>Caulobacteraceae</taxon>
        <taxon>Brevundimonas</taxon>
    </lineage>
</organism>
<evidence type="ECO:0000259" key="2">
    <source>
        <dbReference type="Pfam" id="PF13449"/>
    </source>
</evidence>
<evidence type="ECO:0000313" key="3">
    <source>
        <dbReference type="EMBL" id="MBB5744754.1"/>
    </source>
</evidence>
<dbReference type="InterPro" id="IPR014567">
    <property type="entry name" value="UCP031900"/>
</dbReference>
<comment type="caution">
    <text evidence="3">The sequence shown here is derived from an EMBL/GenBank/DDBJ whole genome shotgun (WGS) entry which is preliminary data.</text>
</comment>
<dbReference type="RefSeq" id="WP_183211715.1">
    <property type="nucleotide sequence ID" value="NZ_JACHOR010000001.1"/>
</dbReference>
<keyword evidence="1" id="KW-0732">Signal</keyword>
<dbReference type="AlphaFoldDB" id="A0A7W9CFS2"/>